<dbReference type="InterPro" id="IPR036236">
    <property type="entry name" value="Znf_C2H2_sf"/>
</dbReference>
<evidence type="ECO:0000259" key="9">
    <source>
        <dbReference type="PROSITE" id="PS51915"/>
    </source>
</evidence>
<reference evidence="10" key="1">
    <citation type="submission" date="2020-05" db="UniProtKB">
        <authorList>
            <consortium name="EnsemblMetazoa"/>
        </authorList>
    </citation>
    <scope>IDENTIFICATION</scope>
    <source>
        <strain evidence="10">Aabys</strain>
    </source>
</reference>
<dbReference type="OrthoDB" id="7773830at2759"/>
<feature type="domain" description="C2H2-type" evidence="8">
    <location>
        <begin position="288"/>
        <end position="315"/>
    </location>
</feature>
<dbReference type="InterPro" id="IPR012934">
    <property type="entry name" value="Znf_AD"/>
</dbReference>
<dbReference type="PROSITE" id="PS00028">
    <property type="entry name" value="ZINC_FINGER_C2H2_1"/>
    <property type="match status" value="4"/>
</dbReference>
<name>A0A1I8M469_MUSDO</name>
<feature type="binding site" evidence="6">
    <location>
        <position position="7"/>
    </location>
    <ligand>
        <name>Zn(2+)</name>
        <dbReference type="ChEBI" id="CHEBI:29105"/>
    </ligand>
</feature>
<proteinExistence type="predicted"/>
<dbReference type="PROSITE" id="PS51915">
    <property type="entry name" value="ZAD"/>
    <property type="match status" value="1"/>
</dbReference>
<dbReference type="Pfam" id="PF13912">
    <property type="entry name" value="zf-C2H2_6"/>
    <property type="match status" value="1"/>
</dbReference>
<feature type="region of interest" description="Disordered" evidence="7">
    <location>
        <begin position="189"/>
        <end position="221"/>
    </location>
</feature>
<dbReference type="VEuPathDB" id="VectorBase:MDOA001057"/>
<feature type="binding site" evidence="6">
    <location>
        <position position="54"/>
    </location>
    <ligand>
        <name>Zn(2+)</name>
        <dbReference type="ChEBI" id="CHEBI:29105"/>
    </ligand>
</feature>
<sequence length="438" mass="52227">MEERPICRVCMQSFMLLNWNNLLFPMSDSKISYKDCYYKYTQIEVKDTSPQFLCKQCCTDLKNVHLFIEKALEAEQSFQQCIQQFENEHVPIWNEELKIKHYFINGQIQENIGDEKLKNGSREEIKADQADNITEFELIEEDVEYIEDTQYLGNDEQQEYRDVIIEDNTGEDAENETDIEEDLVECYKDPIGEEGPAGNNNEPKTQLDQANGNNDKVTEGRKRIPTPAMCSYCSKIIHDVYYLKRHEQTHKEFRERKVECPKCGFKTYNKQTLQKHMVCHDENREKKYKCEFCDKSFFRRGACNVHRRLHLGQTVKCSICSKEFPRQVDLDVHMKCHSNTPIYLKPQSKFIVHCKYCDKDINSRKYYEHRAKHLNQPLIRCTLCEKDFFSRKSCSQHMTRMHKRKGNYDDIAMYYEKNRMRLSHQFILQQEKVITKTE</sequence>
<keyword evidence="1 6" id="KW-0479">Metal-binding</keyword>
<feature type="binding site" evidence="6">
    <location>
        <position position="57"/>
    </location>
    <ligand>
        <name>Zn(2+)</name>
        <dbReference type="ChEBI" id="CHEBI:29105"/>
    </ligand>
</feature>
<evidence type="ECO:0000256" key="2">
    <source>
        <dbReference type="ARBA" id="ARBA00022737"/>
    </source>
</evidence>
<evidence type="ECO:0000313" key="10">
    <source>
        <dbReference type="EnsemblMetazoa" id="MDOA001057-PA"/>
    </source>
</evidence>
<dbReference type="EnsemblMetazoa" id="MDOA001057-RA">
    <property type="protein sequence ID" value="MDOA001057-PA"/>
    <property type="gene ID" value="MDOA001057"/>
</dbReference>
<feature type="domain" description="C2H2-type" evidence="8">
    <location>
        <begin position="258"/>
        <end position="285"/>
    </location>
</feature>
<feature type="domain" description="C2H2-type" evidence="8">
    <location>
        <begin position="315"/>
        <end position="342"/>
    </location>
</feature>
<evidence type="ECO:0000256" key="4">
    <source>
        <dbReference type="ARBA" id="ARBA00022833"/>
    </source>
</evidence>
<dbReference type="eggNOG" id="KOG1721">
    <property type="taxonomic scope" value="Eukaryota"/>
</dbReference>
<protein>
    <recommendedName>
        <fullName evidence="11">Zinc-finger double domain protein</fullName>
    </recommendedName>
</protein>
<evidence type="ECO:0000256" key="5">
    <source>
        <dbReference type="PROSITE-ProRule" id="PRU00042"/>
    </source>
</evidence>
<dbReference type="SUPFAM" id="SSF57716">
    <property type="entry name" value="Glucocorticoid receptor-like (DNA-binding domain)"/>
    <property type="match status" value="1"/>
</dbReference>
<feature type="compositionally biased region" description="Polar residues" evidence="7">
    <location>
        <begin position="198"/>
        <end position="215"/>
    </location>
</feature>
<dbReference type="AlphaFoldDB" id="A0A1I8M469"/>
<gene>
    <name evidence="10" type="primary">101891417</name>
</gene>
<accession>A0A1I8M469</accession>
<evidence type="ECO:0008006" key="11">
    <source>
        <dbReference type="Google" id="ProtNLM"/>
    </source>
</evidence>
<dbReference type="PANTHER" id="PTHR24379:SF121">
    <property type="entry name" value="C2H2-TYPE DOMAIN-CONTAINING PROTEIN"/>
    <property type="match status" value="1"/>
</dbReference>
<keyword evidence="3 5" id="KW-0863">Zinc-finger</keyword>
<dbReference type="RefSeq" id="XP_005186385.2">
    <property type="nucleotide sequence ID" value="XM_005186328.4"/>
</dbReference>
<dbReference type="PANTHER" id="PTHR24379">
    <property type="entry name" value="KRAB AND ZINC FINGER DOMAIN-CONTAINING"/>
    <property type="match status" value="1"/>
</dbReference>
<evidence type="ECO:0000259" key="8">
    <source>
        <dbReference type="PROSITE" id="PS50157"/>
    </source>
</evidence>
<keyword evidence="4 6" id="KW-0862">Zinc</keyword>
<dbReference type="PROSITE" id="PS50157">
    <property type="entry name" value="ZINC_FINGER_C2H2_2"/>
    <property type="match status" value="3"/>
</dbReference>
<evidence type="ECO:0000256" key="7">
    <source>
        <dbReference type="SAM" id="MobiDB-lite"/>
    </source>
</evidence>
<dbReference type="GO" id="GO:0008270">
    <property type="term" value="F:zinc ion binding"/>
    <property type="evidence" value="ECO:0007669"/>
    <property type="project" value="UniProtKB-UniRule"/>
</dbReference>
<dbReference type="SUPFAM" id="SSF57667">
    <property type="entry name" value="beta-beta-alpha zinc fingers"/>
    <property type="match status" value="2"/>
</dbReference>
<organism evidence="10">
    <name type="scientific">Musca domestica</name>
    <name type="common">House fly</name>
    <dbReference type="NCBI Taxonomy" id="7370"/>
    <lineage>
        <taxon>Eukaryota</taxon>
        <taxon>Metazoa</taxon>
        <taxon>Ecdysozoa</taxon>
        <taxon>Arthropoda</taxon>
        <taxon>Hexapoda</taxon>
        <taxon>Insecta</taxon>
        <taxon>Pterygota</taxon>
        <taxon>Neoptera</taxon>
        <taxon>Endopterygota</taxon>
        <taxon>Diptera</taxon>
        <taxon>Brachycera</taxon>
        <taxon>Muscomorpha</taxon>
        <taxon>Muscoidea</taxon>
        <taxon>Muscidae</taxon>
        <taxon>Musca</taxon>
    </lineage>
</organism>
<dbReference type="Pfam" id="PF07776">
    <property type="entry name" value="zf-AD"/>
    <property type="match status" value="1"/>
</dbReference>
<dbReference type="SMART" id="SM00868">
    <property type="entry name" value="zf-AD"/>
    <property type="match status" value="1"/>
</dbReference>
<evidence type="ECO:0000256" key="1">
    <source>
        <dbReference type="ARBA" id="ARBA00022723"/>
    </source>
</evidence>
<dbReference type="GO" id="GO:0005634">
    <property type="term" value="C:nucleus"/>
    <property type="evidence" value="ECO:0007669"/>
    <property type="project" value="InterPro"/>
</dbReference>
<dbReference type="InterPro" id="IPR013087">
    <property type="entry name" value="Znf_C2H2_type"/>
</dbReference>
<dbReference type="KEGG" id="mde:131800411"/>
<evidence type="ECO:0000256" key="6">
    <source>
        <dbReference type="PROSITE-ProRule" id="PRU01263"/>
    </source>
</evidence>
<feature type="binding site" evidence="6">
    <location>
        <position position="10"/>
    </location>
    <ligand>
        <name>Zn(2+)</name>
        <dbReference type="ChEBI" id="CHEBI:29105"/>
    </ligand>
</feature>
<dbReference type="Gene3D" id="3.30.160.60">
    <property type="entry name" value="Classic Zinc Finger"/>
    <property type="match status" value="3"/>
</dbReference>
<evidence type="ECO:0000256" key="3">
    <source>
        <dbReference type="ARBA" id="ARBA00022771"/>
    </source>
</evidence>
<keyword evidence="2" id="KW-0677">Repeat</keyword>
<dbReference type="VEuPathDB" id="VectorBase:MDOMA2_014362"/>
<dbReference type="SMART" id="SM00355">
    <property type="entry name" value="ZnF_C2H2"/>
    <property type="match status" value="6"/>
</dbReference>
<feature type="domain" description="ZAD" evidence="9">
    <location>
        <begin position="5"/>
        <end position="81"/>
    </location>
</feature>